<proteinExistence type="predicted"/>
<keyword evidence="3" id="KW-1185">Reference proteome</keyword>
<evidence type="ECO:0000313" key="2">
    <source>
        <dbReference type="EMBL" id="KAE8295459.1"/>
    </source>
</evidence>
<dbReference type="Proteomes" id="UP000424527">
    <property type="component" value="Unassembled WGS sequence"/>
</dbReference>
<feature type="region of interest" description="Disordered" evidence="1">
    <location>
        <begin position="11"/>
        <end position="38"/>
    </location>
</feature>
<evidence type="ECO:0000256" key="1">
    <source>
        <dbReference type="SAM" id="MobiDB-lite"/>
    </source>
</evidence>
<dbReference type="AlphaFoldDB" id="A0A6G0IVA9"/>
<protein>
    <submittedName>
        <fullName evidence="2">Uncharacterized protein</fullName>
    </submittedName>
</protein>
<dbReference type="EMBL" id="REGW02000006">
    <property type="protein sequence ID" value="KAE8295459.1"/>
    <property type="molecule type" value="Genomic_DNA"/>
</dbReference>
<gene>
    <name evidence="2" type="ORF">D5F01_LYC06389</name>
</gene>
<comment type="caution">
    <text evidence="2">The sequence shown here is derived from an EMBL/GenBank/DDBJ whole genome shotgun (WGS) entry which is preliminary data.</text>
</comment>
<evidence type="ECO:0000313" key="3">
    <source>
        <dbReference type="Proteomes" id="UP000424527"/>
    </source>
</evidence>
<accession>A0A6G0IVA9</accession>
<organism evidence="2 3">
    <name type="scientific">Larimichthys crocea</name>
    <name type="common">Large yellow croaker</name>
    <name type="synonym">Pseudosciaena crocea</name>
    <dbReference type="NCBI Taxonomy" id="215358"/>
    <lineage>
        <taxon>Eukaryota</taxon>
        <taxon>Metazoa</taxon>
        <taxon>Chordata</taxon>
        <taxon>Craniata</taxon>
        <taxon>Vertebrata</taxon>
        <taxon>Euteleostomi</taxon>
        <taxon>Actinopterygii</taxon>
        <taxon>Neopterygii</taxon>
        <taxon>Teleostei</taxon>
        <taxon>Neoteleostei</taxon>
        <taxon>Acanthomorphata</taxon>
        <taxon>Eupercaria</taxon>
        <taxon>Sciaenidae</taxon>
        <taxon>Larimichthys</taxon>
    </lineage>
</organism>
<reference evidence="2 3" key="1">
    <citation type="submission" date="2019-07" db="EMBL/GenBank/DDBJ databases">
        <title>Chromosome genome assembly for large yellow croaker.</title>
        <authorList>
            <person name="Xiao S."/>
        </authorList>
    </citation>
    <scope>NUCLEOTIDE SEQUENCE [LARGE SCALE GENOMIC DNA]</scope>
    <source>
        <strain evidence="2">JMULYC20181020</strain>
        <tissue evidence="2">Muscle</tissue>
    </source>
</reference>
<name>A0A6G0IVA9_LARCR</name>
<feature type="compositionally biased region" description="Basic and acidic residues" evidence="1">
    <location>
        <begin position="21"/>
        <end position="31"/>
    </location>
</feature>
<sequence length="154" mass="17440">MLLGDVVEVWQGRGQAGPDRGQTEARGKDQGQEPTQRVEPLSVCRVTTDNLPDTFYAELDDLFQTEGFQNWEECTCFHEAPKKQDDLDEPDLVDGSVTLLTTINNNAMSPVNNHPVEISLVLKSIAHKPQNPQREEKFWLPKAHKGLFVPCRNW</sequence>